<dbReference type="InterPro" id="IPR024791">
    <property type="entry name" value="Cyt_c/ubiquinol_Oxase_su3"/>
</dbReference>
<dbReference type="GO" id="GO:0019646">
    <property type="term" value="P:aerobic electron transport chain"/>
    <property type="evidence" value="ECO:0007669"/>
    <property type="project" value="InterPro"/>
</dbReference>
<feature type="transmembrane region" description="Helical" evidence="9">
    <location>
        <begin position="118"/>
        <end position="136"/>
    </location>
</feature>
<feature type="domain" description="Heme-copper oxidase subunit III family profile" evidence="10">
    <location>
        <begin position="1"/>
        <end position="212"/>
    </location>
</feature>
<sequence>MNWVSFYSSFIFSFILIGFILWKLSLVLLGLLMVLLGLVWFVYDSVNISIHFLNGFFLFIMSEVIIFLSLFVCCLWFRDVNDISISEYNELPLLGSFFLLGSSITATVFHLQMNVSSLFLWLTILLGIFFIILQGFEYNESPVNLFSSVYHACCFTTISLHFSHVLLGVLLLLGLLYYSPKVVNLYYSNLIVWYWHFVDYIWLLVYTVVYIF</sequence>
<dbReference type="CDD" id="cd00386">
    <property type="entry name" value="Heme_Cu_Oxidase_III_like"/>
    <property type="match status" value="1"/>
</dbReference>
<evidence type="ECO:0000256" key="3">
    <source>
        <dbReference type="ARBA" id="ARBA00015944"/>
    </source>
</evidence>
<name>A0A2Z4GPG1_9PLAT</name>
<evidence type="ECO:0000256" key="2">
    <source>
        <dbReference type="ARBA" id="ARBA00010581"/>
    </source>
</evidence>
<evidence type="ECO:0000256" key="8">
    <source>
        <dbReference type="RuleBase" id="RU003375"/>
    </source>
</evidence>
<comment type="similarity">
    <text evidence="2 8">Belongs to the cytochrome c oxidase subunit 3 family.</text>
</comment>
<comment type="function">
    <text evidence="8">Component of the cytochrome c oxidase, the last enzyme in the mitochondrial electron transport chain which drives oxidative phosphorylation. The respiratory chain contains 3 multisubunit complexes succinate dehydrogenase (complex II, CII), ubiquinol-cytochrome c oxidoreductase (cytochrome b-c1 complex, complex III, CIII) and cytochrome c oxidase (complex IV, CIV), that cooperate to transfer electrons derived from NADH and succinate to molecular oxygen, creating an electrochemical gradient over the inner membrane that drives transmembrane transport and the ATP synthase. Cytochrome c oxidase is the component of the respiratory chain that catalyzes the reduction of oxygen to water. Electrons originating from reduced cytochrome c in the intermembrane space (IMS) are transferred via the dinuclear copper A center (CU(A)) of subunit 2 and heme A of subunit 1 to the active site in subunit 1, a binuclear center (BNC) formed by heme A3 and copper B (CU(B)). The BNC reduces molecular oxygen to 2 water molecules using 4 electrons from cytochrome c in the IMS and 4 protons from the mitochondrial matrix.</text>
</comment>
<dbReference type="InterPro" id="IPR035973">
    <property type="entry name" value="Cyt_c_oxidase_su3-like_sf"/>
</dbReference>
<feature type="transmembrane region" description="Helical" evidence="9">
    <location>
        <begin position="93"/>
        <end position="111"/>
    </location>
</feature>
<dbReference type="RefSeq" id="YP_009504422.1">
    <property type="nucleotide sequence ID" value="NC_038214.1"/>
</dbReference>
<dbReference type="Gene3D" id="1.20.120.80">
    <property type="entry name" value="Cytochrome c oxidase, subunit III, four-helix bundle"/>
    <property type="match status" value="1"/>
</dbReference>
<reference evidence="11" key="2">
    <citation type="submission" date="2018-02" db="EMBL/GenBank/DDBJ databases">
        <authorList>
            <person name="Vanhove M.P.M."/>
            <person name="Briscoe A.G."/>
            <person name="Jorissen M.W.P."/>
            <person name="Littlewood D.T.J."/>
            <person name="Huyse T."/>
        </authorList>
    </citation>
    <scope>NUCLEOTIDE SEQUENCE</scope>
</reference>
<evidence type="ECO:0000256" key="1">
    <source>
        <dbReference type="ARBA" id="ARBA00004141"/>
    </source>
</evidence>
<dbReference type="GO" id="GO:0004129">
    <property type="term" value="F:cytochrome-c oxidase activity"/>
    <property type="evidence" value="ECO:0007669"/>
    <property type="project" value="InterPro"/>
</dbReference>
<dbReference type="EMBL" id="MG970256">
    <property type="protein sequence ID" value="AWW03123.1"/>
    <property type="molecule type" value="Genomic_DNA"/>
</dbReference>
<keyword evidence="8 11" id="KW-0496">Mitochondrion</keyword>
<feature type="transmembrane region" description="Helical" evidence="9">
    <location>
        <begin position="148"/>
        <end position="178"/>
    </location>
</feature>
<feature type="transmembrane region" description="Helical" evidence="9">
    <location>
        <begin position="55"/>
        <end position="78"/>
    </location>
</feature>
<evidence type="ECO:0000313" key="11">
    <source>
        <dbReference type="EMBL" id="AWW03123.1"/>
    </source>
</evidence>
<organism evidence="11">
    <name type="scientific">Cichlidarus nyanzae</name>
    <dbReference type="NCBI Taxonomy" id="608002"/>
    <lineage>
        <taxon>Eukaryota</taxon>
        <taxon>Metazoa</taxon>
        <taxon>Spiralia</taxon>
        <taxon>Lophotrochozoa</taxon>
        <taxon>Platyhelminthes</taxon>
        <taxon>Monogenea</taxon>
        <taxon>Monopisthocotylea</taxon>
        <taxon>Gyrodactylidea</taxon>
        <taxon>Gyrodactylidae</taxon>
        <taxon>Cichlidarus</taxon>
    </lineage>
</organism>
<proteinExistence type="inferred from homology"/>
<dbReference type="GeneID" id="37543572"/>
<keyword evidence="6 9" id="KW-1133">Transmembrane helix</keyword>
<evidence type="ECO:0000256" key="9">
    <source>
        <dbReference type="SAM" id="Phobius"/>
    </source>
</evidence>
<gene>
    <name evidence="11" type="primary">COX3</name>
</gene>
<dbReference type="CTD" id="4514"/>
<dbReference type="GO" id="GO:0016020">
    <property type="term" value="C:membrane"/>
    <property type="evidence" value="ECO:0007669"/>
    <property type="project" value="UniProtKB-SubCell"/>
</dbReference>
<dbReference type="PANTHER" id="PTHR11403">
    <property type="entry name" value="CYTOCHROME C OXIDASE SUBUNIT III"/>
    <property type="match status" value="1"/>
</dbReference>
<dbReference type="InterPro" id="IPR013833">
    <property type="entry name" value="Cyt_c_oxidase_su3_a-hlx"/>
</dbReference>
<dbReference type="PROSITE" id="PS50253">
    <property type="entry name" value="COX3"/>
    <property type="match status" value="1"/>
</dbReference>
<evidence type="ECO:0000259" key="10">
    <source>
        <dbReference type="PROSITE" id="PS50253"/>
    </source>
</evidence>
<dbReference type="AlphaFoldDB" id="A0A2Z4GPG1"/>
<geneLocation type="mitochondrion" evidence="11"/>
<dbReference type="SUPFAM" id="SSF81452">
    <property type="entry name" value="Cytochrome c oxidase subunit III-like"/>
    <property type="match status" value="1"/>
</dbReference>
<keyword evidence="5" id="KW-1278">Translocase</keyword>
<dbReference type="PANTHER" id="PTHR11403:SF7">
    <property type="entry name" value="CYTOCHROME C OXIDASE SUBUNIT 3"/>
    <property type="match status" value="1"/>
</dbReference>
<feature type="transmembrane region" description="Helical" evidence="9">
    <location>
        <begin position="190"/>
        <end position="211"/>
    </location>
</feature>
<keyword evidence="4 8" id="KW-0812">Transmembrane</keyword>
<dbReference type="Pfam" id="PF00510">
    <property type="entry name" value="COX3"/>
    <property type="match status" value="1"/>
</dbReference>
<evidence type="ECO:0000256" key="5">
    <source>
        <dbReference type="ARBA" id="ARBA00022967"/>
    </source>
</evidence>
<dbReference type="InterPro" id="IPR000298">
    <property type="entry name" value="Cyt_c_oxidase-like_su3"/>
</dbReference>
<feature type="transmembrane region" description="Helical" evidence="9">
    <location>
        <begin position="12"/>
        <end position="43"/>
    </location>
</feature>
<accession>A0A2Z4GPG1</accession>
<evidence type="ECO:0000256" key="7">
    <source>
        <dbReference type="ARBA" id="ARBA00023136"/>
    </source>
</evidence>
<evidence type="ECO:0000256" key="6">
    <source>
        <dbReference type="ARBA" id="ARBA00022989"/>
    </source>
</evidence>
<reference evidence="11" key="1">
    <citation type="journal article" date="2018" name="BMC Genomics">
        <title>The first next-generation sequencing approach to the mitochondrial phylogeny of African monogenean parasites (Platyhelminthes: Gyrodactylidae and Dactylogyridae).</title>
        <authorList>
            <person name="Vanhove M.P.M."/>
            <person name="Briscoe A.G."/>
            <person name="Jorissen M.W.P."/>
            <person name="Littlewood D.T.J."/>
            <person name="Huyse T."/>
        </authorList>
    </citation>
    <scope>NUCLEOTIDE SEQUENCE</scope>
</reference>
<comment type="subcellular location">
    <subcellularLocation>
        <location evidence="1">Membrane</location>
        <topology evidence="1">Multi-pass membrane protein</topology>
    </subcellularLocation>
</comment>
<evidence type="ECO:0000256" key="4">
    <source>
        <dbReference type="ARBA" id="ARBA00022692"/>
    </source>
</evidence>
<keyword evidence="7 9" id="KW-0472">Membrane</keyword>
<protein>
    <recommendedName>
        <fullName evidence="3 8">Cytochrome c oxidase subunit 3</fullName>
    </recommendedName>
</protein>